<comment type="caution">
    <text evidence="2">The sequence shown here is derived from an EMBL/GenBank/DDBJ whole genome shotgun (WGS) entry which is preliminary data.</text>
</comment>
<evidence type="ECO:0000313" key="2">
    <source>
        <dbReference type="EMBL" id="GAA1073072.1"/>
    </source>
</evidence>
<evidence type="ECO:0000256" key="1">
    <source>
        <dbReference type="SAM" id="MobiDB-lite"/>
    </source>
</evidence>
<proteinExistence type="predicted"/>
<reference evidence="2 3" key="1">
    <citation type="journal article" date="2019" name="Int. J. Syst. Evol. Microbiol.">
        <title>The Global Catalogue of Microorganisms (GCM) 10K type strain sequencing project: providing services to taxonomists for standard genome sequencing and annotation.</title>
        <authorList>
            <consortium name="The Broad Institute Genomics Platform"/>
            <consortium name="The Broad Institute Genome Sequencing Center for Infectious Disease"/>
            <person name="Wu L."/>
            <person name="Ma J."/>
        </authorList>
    </citation>
    <scope>NUCLEOTIDE SEQUENCE [LARGE SCALE GENOMIC DNA]</scope>
    <source>
        <strain evidence="2 3">JCM 13002</strain>
    </source>
</reference>
<evidence type="ECO:0000313" key="3">
    <source>
        <dbReference type="Proteomes" id="UP001499987"/>
    </source>
</evidence>
<dbReference type="EMBL" id="BAAALD010000007">
    <property type="protein sequence ID" value="GAA1073072.1"/>
    <property type="molecule type" value="Genomic_DNA"/>
</dbReference>
<feature type="compositionally biased region" description="Gly residues" evidence="1">
    <location>
        <begin position="77"/>
        <end position="104"/>
    </location>
</feature>
<feature type="region of interest" description="Disordered" evidence="1">
    <location>
        <begin position="1"/>
        <end position="30"/>
    </location>
</feature>
<protein>
    <submittedName>
        <fullName evidence="2">Uncharacterized protein</fullName>
    </submittedName>
</protein>
<keyword evidence="3" id="KW-1185">Reference proteome</keyword>
<feature type="compositionally biased region" description="Basic and acidic residues" evidence="1">
    <location>
        <begin position="1"/>
        <end position="13"/>
    </location>
</feature>
<name>A0ABN1TBG7_9ACTN</name>
<gene>
    <name evidence="2" type="ORF">GCM10009663_11190</name>
</gene>
<sequence>MVLGDHGEGEVHAGGDAGAGPEAAGADEDRVGVDLGLRVFGGEFGGEVPVRGGRPARQQAGRGEQQCAGADAADPGGPAGGGAQPVGDGGVDPGDGRAVGGVDGGAASRVSMPPPTRSSVRSACRRTPLEVVTGPGSAAAISTR</sequence>
<feature type="region of interest" description="Disordered" evidence="1">
    <location>
        <begin position="42"/>
        <end position="144"/>
    </location>
</feature>
<accession>A0ABN1TBG7</accession>
<feature type="compositionally biased region" description="Low complexity" evidence="1">
    <location>
        <begin position="42"/>
        <end position="76"/>
    </location>
</feature>
<dbReference type="Proteomes" id="UP001499987">
    <property type="component" value="Unassembled WGS sequence"/>
</dbReference>
<organism evidence="2 3">
    <name type="scientific">Kitasatospora arboriphila</name>
    <dbReference type="NCBI Taxonomy" id="258052"/>
    <lineage>
        <taxon>Bacteria</taxon>
        <taxon>Bacillati</taxon>
        <taxon>Actinomycetota</taxon>
        <taxon>Actinomycetes</taxon>
        <taxon>Kitasatosporales</taxon>
        <taxon>Streptomycetaceae</taxon>
        <taxon>Kitasatospora</taxon>
    </lineage>
</organism>